<dbReference type="EMBL" id="ONZQ02000011">
    <property type="protein sequence ID" value="SPO04964.1"/>
    <property type="molecule type" value="Genomic_DNA"/>
</dbReference>
<feature type="compositionally biased region" description="Low complexity" evidence="1">
    <location>
        <begin position="15"/>
        <end position="41"/>
    </location>
</feature>
<feature type="region of interest" description="Disordered" evidence="1">
    <location>
        <begin position="216"/>
        <end position="242"/>
    </location>
</feature>
<comment type="caution">
    <text evidence="2">The sequence shown here is derived from an EMBL/GenBank/DDBJ whole genome shotgun (WGS) entry which is preliminary data.</text>
</comment>
<keyword evidence="3" id="KW-1185">Reference proteome</keyword>
<evidence type="ECO:0000313" key="2">
    <source>
        <dbReference type="EMBL" id="SPO04964.1"/>
    </source>
</evidence>
<protein>
    <submittedName>
        <fullName evidence="2">Uncharacterized protein</fullName>
    </submittedName>
</protein>
<name>A0AAE8SXP1_9PEZI</name>
<dbReference type="Proteomes" id="UP001187682">
    <property type="component" value="Unassembled WGS sequence"/>
</dbReference>
<reference evidence="2" key="1">
    <citation type="submission" date="2018-03" db="EMBL/GenBank/DDBJ databases">
        <authorList>
            <person name="Guldener U."/>
        </authorList>
    </citation>
    <scope>NUCLEOTIDE SEQUENCE</scope>
</reference>
<feature type="compositionally biased region" description="Acidic residues" evidence="1">
    <location>
        <begin position="226"/>
        <end position="237"/>
    </location>
</feature>
<feature type="region of interest" description="Disordered" evidence="1">
    <location>
        <begin position="1"/>
        <end position="74"/>
    </location>
</feature>
<accession>A0AAE8SXP1</accession>
<evidence type="ECO:0000313" key="3">
    <source>
        <dbReference type="Proteomes" id="UP001187682"/>
    </source>
</evidence>
<organism evidence="2 3">
    <name type="scientific">Cephalotrichum gorgonifer</name>
    <dbReference type="NCBI Taxonomy" id="2041049"/>
    <lineage>
        <taxon>Eukaryota</taxon>
        <taxon>Fungi</taxon>
        <taxon>Dikarya</taxon>
        <taxon>Ascomycota</taxon>
        <taxon>Pezizomycotina</taxon>
        <taxon>Sordariomycetes</taxon>
        <taxon>Hypocreomycetidae</taxon>
        <taxon>Microascales</taxon>
        <taxon>Microascaceae</taxon>
        <taxon>Cephalotrichum</taxon>
    </lineage>
</organism>
<sequence length="411" mass="45054">MPPPDEPSGELLANPSTVSSSAEPAAEPAVEPAVEPAAVPPGGASHVSSDCPSDESNSTTSGEDEDDPLFPFGPMPTEPIIARDREQAFRYLTYGKGRRCVVTADYEMMLAIGTPVDLKGYASGWFRAHGRLCRVVVTRAPTPPGWAQIVLSLEEDFYSDNGYEDGEGMEVDVDLLDPGIWDFDDFEEEDDVDYDNDMMEDLDDLEMDPDFLPGYGDHDGMVSESAMEDDEEDDDDGYTSSNDMDGGLCGNCKGDDHDLAECDGPTDAAGYLRGCPLCNTSDHDLDACEALDGPRNRRLVYKIYTRLVVTRCCKAPFYSEKMPWTRALLVSRAWGFNFPGPFPWSSEVAARRRAEAEAEEGEGEVDVREEDPATKTLEAVQRAICEGKVPDPGDMSAWMPERNAPGWGLDY</sequence>
<feature type="compositionally biased region" description="Polar residues" evidence="1">
    <location>
        <begin position="46"/>
        <end position="61"/>
    </location>
</feature>
<proteinExistence type="predicted"/>
<dbReference type="AlphaFoldDB" id="A0AAE8SXP1"/>
<evidence type="ECO:0000256" key="1">
    <source>
        <dbReference type="SAM" id="MobiDB-lite"/>
    </source>
</evidence>
<gene>
    <name evidence="2" type="ORF">DNG_07649</name>
</gene>